<accession>A0ABR2NCA2</accession>
<proteinExistence type="predicted"/>
<keyword evidence="3" id="KW-1185">Reference proteome</keyword>
<dbReference type="Proteomes" id="UP001396334">
    <property type="component" value="Unassembled WGS sequence"/>
</dbReference>
<feature type="region of interest" description="Disordered" evidence="1">
    <location>
        <begin position="1"/>
        <end position="26"/>
    </location>
</feature>
<name>A0ABR2NCA2_9ROSI</name>
<protein>
    <submittedName>
        <fullName evidence="2">Uncharacterized protein</fullName>
    </submittedName>
</protein>
<organism evidence="2 3">
    <name type="scientific">Hibiscus sabdariffa</name>
    <name type="common">roselle</name>
    <dbReference type="NCBI Taxonomy" id="183260"/>
    <lineage>
        <taxon>Eukaryota</taxon>
        <taxon>Viridiplantae</taxon>
        <taxon>Streptophyta</taxon>
        <taxon>Embryophyta</taxon>
        <taxon>Tracheophyta</taxon>
        <taxon>Spermatophyta</taxon>
        <taxon>Magnoliopsida</taxon>
        <taxon>eudicotyledons</taxon>
        <taxon>Gunneridae</taxon>
        <taxon>Pentapetalae</taxon>
        <taxon>rosids</taxon>
        <taxon>malvids</taxon>
        <taxon>Malvales</taxon>
        <taxon>Malvaceae</taxon>
        <taxon>Malvoideae</taxon>
        <taxon>Hibiscus</taxon>
    </lineage>
</organism>
<sequence length="107" mass="11777">MVVNSGSEMSFGSANSNELNDKPSSIQWLMSAESGPMGSDGYGFKGSISKAELSVHAQSKLMNPISSSPCDDPEDEELRMELEVIELQYQEAMKEISKRRHDAIMDC</sequence>
<evidence type="ECO:0000313" key="3">
    <source>
        <dbReference type="Proteomes" id="UP001396334"/>
    </source>
</evidence>
<reference evidence="2 3" key="1">
    <citation type="journal article" date="2024" name="G3 (Bethesda)">
        <title>Genome assembly of Hibiscus sabdariffa L. provides insights into metabolisms of medicinal natural products.</title>
        <authorList>
            <person name="Kim T."/>
        </authorList>
    </citation>
    <scope>NUCLEOTIDE SEQUENCE [LARGE SCALE GENOMIC DNA]</scope>
    <source>
        <strain evidence="2">TK-2024</strain>
        <tissue evidence="2">Old leaves</tissue>
    </source>
</reference>
<evidence type="ECO:0000313" key="2">
    <source>
        <dbReference type="EMBL" id="KAK8973794.1"/>
    </source>
</evidence>
<evidence type="ECO:0000256" key="1">
    <source>
        <dbReference type="SAM" id="MobiDB-lite"/>
    </source>
</evidence>
<dbReference type="EMBL" id="JBBPBN010000176">
    <property type="protein sequence ID" value="KAK8973794.1"/>
    <property type="molecule type" value="Genomic_DNA"/>
</dbReference>
<comment type="caution">
    <text evidence="2">The sequence shown here is derived from an EMBL/GenBank/DDBJ whole genome shotgun (WGS) entry which is preliminary data.</text>
</comment>
<gene>
    <name evidence="2" type="ORF">V6N11_032924</name>
</gene>